<sequence length="128" mass="14969">MSSKLLSFFILLFLLTACSTQPDWLQRKRHYHGWEHASRQLHDYSFDWQLSGAAAAQPLQVFSASDELWVQWPEYRELPVIIGIGTDGQRHVLSYHRQLPYLVIKNHWPQLQFTVGGEQSYATFKHGQ</sequence>
<evidence type="ECO:0000313" key="4">
    <source>
        <dbReference type="Proteomes" id="UP000254603"/>
    </source>
</evidence>
<dbReference type="InterPro" id="IPR038161">
    <property type="entry name" value="VirB9/CagX/TrbG_C_sf"/>
</dbReference>
<evidence type="ECO:0000313" key="3">
    <source>
        <dbReference type="EMBL" id="SUA57269.1"/>
    </source>
</evidence>
<keyword evidence="5" id="KW-1185">Reference proteome</keyword>
<feature type="chain" id="PRO_5016689763" evidence="1">
    <location>
        <begin position="20"/>
        <end position="128"/>
    </location>
</feature>
<dbReference type="AlphaFoldDB" id="A0A378XH61"/>
<dbReference type="Proteomes" id="UP000254603">
    <property type="component" value="Unassembled WGS sequence"/>
</dbReference>
<dbReference type="OrthoDB" id="8963661at2"/>
<dbReference type="EMBL" id="CP065725">
    <property type="protein sequence ID" value="QPT39708.1"/>
    <property type="molecule type" value="Genomic_DNA"/>
</dbReference>
<organism evidence="3 4">
    <name type="scientific">Oligella ureolytica</name>
    <dbReference type="NCBI Taxonomy" id="90244"/>
    <lineage>
        <taxon>Bacteria</taxon>
        <taxon>Pseudomonadati</taxon>
        <taxon>Pseudomonadota</taxon>
        <taxon>Betaproteobacteria</taxon>
        <taxon>Burkholderiales</taxon>
        <taxon>Alcaligenaceae</taxon>
        <taxon>Oligella</taxon>
    </lineage>
</organism>
<gene>
    <name evidence="2" type="ORF">I6G29_11320</name>
    <name evidence="3" type="ORF">NCTC11997_02331</name>
</gene>
<proteinExistence type="predicted"/>
<protein>
    <submittedName>
        <fullName evidence="3">P-type conjugative transfer protein TrbG</fullName>
    </submittedName>
</protein>
<dbReference type="Proteomes" id="UP000594903">
    <property type="component" value="Chromosome"/>
</dbReference>
<dbReference type="EMBL" id="UGSB01000001">
    <property type="protein sequence ID" value="SUA57269.1"/>
    <property type="molecule type" value="Genomic_DNA"/>
</dbReference>
<keyword evidence="1" id="KW-0732">Signal</keyword>
<evidence type="ECO:0000313" key="5">
    <source>
        <dbReference type="Proteomes" id="UP000594903"/>
    </source>
</evidence>
<feature type="signal peptide" evidence="1">
    <location>
        <begin position="1"/>
        <end position="19"/>
    </location>
</feature>
<name>A0A378XH61_9BURK</name>
<dbReference type="RefSeq" id="WP_018575561.1">
    <property type="nucleotide sequence ID" value="NZ_CP065725.1"/>
</dbReference>
<evidence type="ECO:0000313" key="2">
    <source>
        <dbReference type="EMBL" id="QPT39708.1"/>
    </source>
</evidence>
<reference evidence="3 4" key="1">
    <citation type="submission" date="2018-06" db="EMBL/GenBank/DDBJ databases">
        <authorList>
            <consortium name="Pathogen Informatics"/>
            <person name="Doyle S."/>
        </authorList>
    </citation>
    <scope>NUCLEOTIDE SEQUENCE [LARGE SCALE GENOMIC DNA]</scope>
    <source>
        <strain evidence="3 4">NCTC11997</strain>
    </source>
</reference>
<dbReference type="PROSITE" id="PS51257">
    <property type="entry name" value="PROKAR_LIPOPROTEIN"/>
    <property type="match status" value="1"/>
</dbReference>
<accession>A0A378XH61</accession>
<dbReference type="Gene3D" id="2.60.40.2500">
    <property type="match status" value="1"/>
</dbReference>
<evidence type="ECO:0000256" key="1">
    <source>
        <dbReference type="SAM" id="SignalP"/>
    </source>
</evidence>
<reference evidence="2 5" key="2">
    <citation type="submission" date="2020-12" db="EMBL/GenBank/DDBJ databases">
        <title>FDA dAtabase for Regulatory Grade micrObial Sequences (FDA-ARGOS): Supporting development and validation of Infectious Disease Dx tests.</title>
        <authorList>
            <person name="Sproer C."/>
            <person name="Gronow S."/>
            <person name="Severitt S."/>
            <person name="Schroder I."/>
            <person name="Tallon L."/>
            <person name="Sadzewicz L."/>
            <person name="Zhao X."/>
            <person name="Boylan J."/>
            <person name="Ott S."/>
            <person name="Bowen H."/>
            <person name="Vavikolanu K."/>
            <person name="Mehta A."/>
            <person name="Aluvathingal J."/>
            <person name="Nadendla S."/>
            <person name="Lowell S."/>
            <person name="Myers T."/>
            <person name="Yan Y."/>
            <person name="Sichtig H."/>
        </authorList>
    </citation>
    <scope>NUCLEOTIDE SEQUENCE [LARGE SCALE GENOMIC DNA]</scope>
    <source>
        <strain evidence="2 5">FDAARGOS_872</strain>
    </source>
</reference>
<dbReference type="STRING" id="1122619.GCA_000373745_02376"/>